<feature type="region of interest" description="Disordered" evidence="1">
    <location>
        <begin position="21"/>
        <end position="48"/>
    </location>
</feature>
<dbReference type="AlphaFoldDB" id="A0AAT9HE07"/>
<evidence type="ECO:0000313" key="2">
    <source>
        <dbReference type="EMBL" id="BFO15673.1"/>
    </source>
</evidence>
<feature type="compositionally biased region" description="Low complexity" evidence="1">
    <location>
        <begin position="32"/>
        <end position="41"/>
    </location>
</feature>
<accession>A0AAT9HE07</accession>
<reference evidence="2" key="1">
    <citation type="submission" date="2024-06" db="EMBL/GenBank/DDBJ databases">
        <authorList>
            <consortium name="consrtm"/>
            <person name="Uemura M."/>
            <person name="Terahara T."/>
        </authorList>
    </citation>
    <scope>NUCLEOTIDE SEQUENCE</scope>
    <source>
        <strain evidence="2">KM77-8</strain>
    </source>
</reference>
<evidence type="ECO:0000256" key="1">
    <source>
        <dbReference type="SAM" id="MobiDB-lite"/>
    </source>
</evidence>
<proteinExistence type="predicted"/>
<organism evidence="2">
    <name type="scientific">Streptomyces haneummycinicus</name>
    <dbReference type="NCBI Taxonomy" id="3074435"/>
    <lineage>
        <taxon>Bacteria</taxon>
        <taxon>Bacillati</taxon>
        <taxon>Actinomycetota</taxon>
        <taxon>Actinomycetes</taxon>
        <taxon>Kitasatosporales</taxon>
        <taxon>Streptomycetaceae</taxon>
        <taxon>Streptomyces</taxon>
    </lineage>
</organism>
<evidence type="ECO:0008006" key="3">
    <source>
        <dbReference type="Google" id="ProtNLM"/>
    </source>
</evidence>
<sequence length="48" mass="4829">MRVPEDDEVAGIDQAQHAETAYDFSGAGGGAARTAAPAVPAESKKVDA</sequence>
<gene>
    <name evidence="2" type="ORF">SHKM778_20610</name>
</gene>
<dbReference type="EMBL" id="AP035768">
    <property type="protein sequence ID" value="BFO15673.1"/>
    <property type="molecule type" value="Genomic_DNA"/>
</dbReference>
<reference evidence="2" key="2">
    <citation type="submission" date="2024-07" db="EMBL/GenBank/DDBJ databases">
        <title>Streptomyces haneummycinica sp. nov., a new antibiotic-producing actinobacterium isolated from marine sediment.</title>
        <authorList>
            <person name="Uemura M."/>
            <person name="Hamada M."/>
            <person name="Hirano S."/>
            <person name="Kobayashi K."/>
            <person name="Ohshiro T."/>
            <person name="Kobayashi T."/>
            <person name="Terahara T."/>
        </authorList>
    </citation>
    <scope>NUCLEOTIDE SEQUENCE</scope>
    <source>
        <strain evidence="2">KM77-8</strain>
    </source>
</reference>
<name>A0AAT9HE07_9ACTN</name>
<protein>
    <recommendedName>
        <fullName evidence="3">Ammonium transporter</fullName>
    </recommendedName>
</protein>